<evidence type="ECO:0000256" key="8">
    <source>
        <dbReference type="ARBA" id="ARBA00023326"/>
    </source>
</evidence>
<dbReference type="InterPro" id="IPR012341">
    <property type="entry name" value="6hp_glycosidase-like_sf"/>
</dbReference>
<evidence type="ECO:0000256" key="9">
    <source>
        <dbReference type="SAM" id="SignalP"/>
    </source>
</evidence>
<evidence type="ECO:0000256" key="2">
    <source>
        <dbReference type="ARBA" id="ARBA00007072"/>
    </source>
</evidence>
<dbReference type="Gene3D" id="1.50.10.10">
    <property type="match status" value="1"/>
</dbReference>
<reference evidence="11" key="1">
    <citation type="submission" date="2025-08" db="UniProtKB">
        <authorList>
            <consortium name="RefSeq"/>
        </authorList>
    </citation>
    <scope>IDENTIFICATION</scope>
</reference>
<keyword evidence="8" id="KW-0624">Polysaccharide degradation</keyword>
<accession>A0A1S3ZF73</accession>
<dbReference type="SUPFAM" id="SSF48208">
    <property type="entry name" value="Six-hairpin glycosidases"/>
    <property type="match status" value="1"/>
</dbReference>
<feature type="chain" id="PRO_5010179080" description="cellulase" evidence="9">
    <location>
        <begin position="24"/>
        <end position="140"/>
    </location>
</feature>
<evidence type="ECO:0000256" key="3">
    <source>
        <dbReference type="ARBA" id="ARBA00012601"/>
    </source>
</evidence>
<evidence type="ECO:0000313" key="11">
    <source>
        <dbReference type="RefSeq" id="XP_016463130.1"/>
    </source>
</evidence>
<comment type="catalytic activity">
    <reaction evidence="1">
        <text>Endohydrolysis of (1-&gt;4)-beta-D-glucosidic linkages in cellulose, lichenin and cereal beta-D-glucans.</text>
        <dbReference type="EC" id="3.2.1.4"/>
    </reaction>
</comment>
<sequence>MARSSAILAVTIIFCILAGPVASFTASDYKDAISKAILFFEGQRSGKLPVSQRAKWRGDSALTDGKIEHVNLIGGYYDAGDNVKFGWPMAFSLTLLSWAAVEHPTEISSANQLLHLQRAIRWGTNFLIRAHTSSTTLYTQ</sequence>
<evidence type="ECO:0000256" key="6">
    <source>
        <dbReference type="ARBA" id="ARBA00023277"/>
    </source>
</evidence>
<comment type="similarity">
    <text evidence="2">Belongs to the glycosyl hydrolase 9 (cellulase E) family.</text>
</comment>
<dbReference type="InterPro" id="IPR001701">
    <property type="entry name" value="Glyco_hydro_9"/>
</dbReference>
<feature type="non-terminal residue" evidence="11">
    <location>
        <position position="140"/>
    </location>
</feature>
<dbReference type="OMA" id="FFENAYE"/>
<protein>
    <recommendedName>
        <fullName evidence="3">cellulase</fullName>
        <ecNumber evidence="3">3.2.1.4</ecNumber>
    </recommendedName>
</protein>
<dbReference type="GO" id="GO:0008810">
    <property type="term" value="F:cellulase activity"/>
    <property type="evidence" value="ECO:0007669"/>
    <property type="project" value="UniProtKB-EC"/>
</dbReference>
<keyword evidence="5" id="KW-0136">Cellulose degradation</keyword>
<evidence type="ECO:0000256" key="1">
    <source>
        <dbReference type="ARBA" id="ARBA00000966"/>
    </source>
</evidence>
<name>A0A1S3ZF73_TOBAC</name>
<organism evidence="11">
    <name type="scientific">Nicotiana tabacum</name>
    <name type="common">Common tobacco</name>
    <dbReference type="NCBI Taxonomy" id="4097"/>
    <lineage>
        <taxon>Eukaryota</taxon>
        <taxon>Viridiplantae</taxon>
        <taxon>Streptophyta</taxon>
        <taxon>Embryophyta</taxon>
        <taxon>Tracheophyta</taxon>
        <taxon>Spermatophyta</taxon>
        <taxon>Magnoliopsida</taxon>
        <taxon>eudicotyledons</taxon>
        <taxon>Gunneridae</taxon>
        <taxon>Pentapetalae</taxon>
        <taxon>asterids</taxon>
        <taxon>lamiids</taxon>
        <taxon>Solanales</taxon>
        <taxon>Solanaceae</taxon>
        <taxon>Nicotianoideae</taxon>
        <taxon>Nicotianeae</taxon>
        <taxon>Nicotiana</taxon>
    </lineage>
</organism>
<dbReference type="KEGG" id="nta:107786197"/>
<feature type="signal peptide" evidence="9">
    <location>
        <begin position="1"/>
        <end position="23"/>
    </location>
</feature>
<keyword evidence="7" id="KW-0326">Glycosidase</keyword>
<keyword evidence="9" id="KW-0732">Signal</keyword>
<feature type="domain" description="Glycoside hydrolase family 9" evidence="10">
    <location>
        <begin position="29"/>
        <end position="140"/>
    </location>
</feature>
<dbReference type="InterPro" id="IPR008928">
    <property type="entry name" value="6-hairpin_glycosidase_sf"/>
</dbReference>
<dbReference type="OrthoDB" id="10257085at2759"/>
<proteinExistence type="inferred from homology"/>
<dbReference type="PaxDb" id="4097-A0A1S3ZF73"/>
<dbReference type="SMR" id="A0A1S3ZF73"/>
<gene>
    <name evidence="11" type="primary">LOC107786197</name>
</gene>
<dbReference type="Pfam" id="PF00759">
    <property type="entry name" value="Glyco_hydro_9"/>
    <property type="match status" value="1"/>
</dbReference>
<evidence type="ECO:0000256" key="5">
    <source>
        <dbReference type="ARBA" id="ARBA00023001"/>
    </source>
</evidence>
<dbReference type="AlphaFoldDB" id="A0A1S3ZF73"/>
<evidence type="ECO:0000259" key="10">
    <source>
        <dbReference type="Pfam" id="PF00759"/>
    </source>
</evidence>
<keyword evidence="6" id="KW-0119">Carbohydrate metabolism</keyword>
<evidence type="ECO:0000256" key="7">
    <source>
        <dbReference type="ARBA" id="ARBA00023295"/>
    </source>
</evidence>
<evidence type="ECO:0000256" key="4">
    <source>
        <dbReference type="ARBA" id="ARBA00022801"/>
    </source>
</evidence>
<dbReference type="EC" id="3.2.1.4" evidence="3"/>
<dbReference type="RefSeq" id="XP_016463130.1">
    <property type="nucleotide sequence ID" value="XM_016607644.1"/>
</dbReference>
<dbReference type="GO" id="GO:0030245">
    <property type="term" value="P:cellulose catabolic process"/>
    <property type="evidence" value="ECO:0007669"/>
    <property type="project" value="UniProtKB-KW"/>
</dbReference>
<keyword evidence="4" id="KW-0378">Hydrolase</keyword>
<dbReference type="STRING" id="4097.A0A1S3ZF73"/>
<dbReference type="PANTHER" id="PTHR22298">
    <property type="entry name" value="ENDO-1,4-BETA-GLUCANASE"/>
    <property type="match status" value="1"/>
</dbReference>